<dbReference type="PROSITE" id="PS50932">
    <property type="entry name" value="HTH_LACI_2"/>
    <property type="match status" value="1"/>
</dbReference>
<dbReference type="PANTHER" id="PTHR30146:SF95">
    <property type="entry name" value="RIBOSE OPERON REPRESSOR"/>
    <property type="match status" value="1"/>
</dbReference>
<keyword evidence="3" id="KW-0238">DNA-binding</keyword>
<evidence type="ECO:0000256" key="1">
    <source>
        <dbReference type="ARBA" id="ARBA00022491"/>
    </source>
</evidence>
<dbReference type="SMART" id="SM00354">
    <property type="entry name" value="HTH_LACI"/>
    <property type="match status" value="1"/>
</dbReference>
<dbReference type="Gene3D" id="3.40.50.2300">
    <property type="match status" value="2"/>
</dbReference>
<dbReference type="Gene3D" id="1.10.260.40">
    <property type="entry name" value="lambda repressor-like DNA-binding domains"/>
    <property type="match status" value="1"/>
</dbReference>
<dbReference type="GO" id="GO:0000976">
    <property type="term" value="F:transcription cis-regulatory region binding"/>
    <property type="evidence" value="ECO:0007669"/>
    <property type="project" value="TreeGrafter"/>
</dbReference>
<name>A0A927FS42_9HYPH</name>
<dbReference type="InterPro" id="IPR046335">
    <property type="entry name" value="LacI/GalR-like_sensor"/>
</dbReference>
<keyword evidence="2" id="KW-0805">Transcription regulation</keyword>
<proteinExistence type="predicted"/>
<dbReference type="SUPFAM" id="SSF47413">
    <property type="entry name" value="lambda repressor-like DNA-binding domains"/>
    <property type="match status" value="1"/>
</dbReference>
<dbReference type="InterPro" id="IPR000843">
    <property type="entry name" value="HTH_LacI"/>
</dbReference>
<gene>
    <name evidence="6" type="ORF">IC608_07050</name>
</gene>
<evidence type="ECO:0000313" key="7">
    <source>
        <dbReference type="Proteomes" id="UP000654108"/>
    </source>
</evidence>
<protein>
    <submittedName>
        <fullName evidence="6">Substrate-binding domain-containing protein</fullName>
    </submittedName>
</protein>
<dbReference type="CDD" id="cd01392">
    <property type="entry name" value="HTH_LacI"/>
    <property type="match status" value="1"/>
</dbReference>
<dbReference type="Proteomes" id="UP000654108">
    <property type="component" value="Unassembled WGS sequence"/>
</dbReference>
<evidence type="ECO:0000256" key="2">
    <source>
        <dbReference type="ARBA" id="ARBA00023015"/>
    </source>
</evidence>
<dbReference type="GO" id="GO:0003700">
    <property type="term" value="F:DNA-binding transcription factor activity"/>
    <property type="evidence" value="ECO:0007669"/>
    <property type="project" value="TreeGrafter"/>
</dbReference>
<dbReference type="Pfam" id="PF00356">
    <property type="entry name" value="LacI"/>
    <property type="match status" value="1"/>
</dbReference>
<dbReference type="InterPro" id="IPR010982">
    <property type="entry name" value="Lambda_DNA-bd_dom_sf"/>
</dbReference>
<dbReference type="AlphaFoldDB" id="A0A927FS42"/>
<organism evidence="6 7">
    <name type="scientific">Devosia oryzisoli</name>
    <dbReference type="NCBI Taxonomy" id="2774138"/>
    <lineage>
        <taxon>Bacteria</taxon>
        <taxon>Pseudomonadati</taxon>
        <taxon>Pseudomonadota</taxon>
        <taxon>Alphaproteobacteria</taxon>
        <taxon>Hyphomicrobiales</taxon>
        <taxon>Devosiaceae</taxon>
        <taxon>Devosia</taxon>
    </lineage>
</organism>
<dbReference type="InterPro" id="IPR028082">
    <property type="entry name" value="Peripla_BP_I"/>
</dbReference>
<accession>A0A927FS42</accession>
<comment type="caution">
    <text evidence="6">The sequence shown here is derived from an EMBL/GenBank/DDBJ whole genome shotgun (WGS) entry which is preliminary data.</text>
</comment>
<evidence type="ECO:0000259" key="5">
    <source>
        <dbReference type="PROSITE" id="PS50932"/>
    </source>
</evidence>
<sequence length="356" mass="38657">MSARVARHDCAPPWALGVIAVKTRSFVSARMVAERAGVSRSAVSRTFTDGASVSEETRRKVLDAAGALGYHVNHLARGLRERSNIVCLVVSNMTTPIRARMVDIMTRQLQASGWITMVINTETDTESVSKALRQTLNYRADATVVLSGTPSASLIEACLANGQQVVLINRDDRLKGSSTLAVDNSLAGREALFLLQRAGCKRLGLVTSNAQTASLVERERVFVDIARAQGLNVTVTMAGPTTYESGADAARRLFGRSNGPDGVFCVTDLLALGFMDVARDEFGLRIPEDLCVVGFDDIEQADWRAYQLTTFAQPLEAMATHVVDLLNDSEGASSDRKLFEPIPIWRRSVRPGVKTD</sequence>
<dbReference type="EMBL" id="JACYFU010000002">
    <property type="protein sequence ID" value="MBD8065225.1"/>
    <property type="molecule type" value="Genomic_DNA"/>
</dbReference>
<keyword evidence="1" id="KW-0678">Repressor</keyword>
<evidence type="ECO:0000256" key="4">
    <source>
        <dbReference type="ARBA" id="ARBA00023163"/>
    </source>
</evidence>
<dbReference type="CDD" id="cd06278">
    <property type="entry name" value="PBP1_LacI-like"/>
    <property type="match status" value="1"/>
</dbReference>
<evidence type="ECO:0000313" key="6">
    <source>
        <dbReference type="EMBL" id="MBD8065225.1"/>
    </source>
</evidence>
<evidence type="ECO:0000256" key="3">
    <source>
        <dbReference type="ARBA" id="ARBA00023125"/>
    </source>
</evidence>
<dbReference type="Pfam" id="PF13377">
    <property type="entry name" value="Peripla_BP_3"/>
    <property type="match status" value="1"/>
</dbReference>
<dbReference type="PANTHER" id="PTHR30146">
    <property type="entry name" value="LACI-RELATED TRANSCRIPTIONAL REPRESSOR"/>
    <property type="match status" value="1"/>
</dbReference>
<feature type="domain" description="HTH lacI-type" evidence="5">
    <location>
        <begin position="27"/>
        <end position="81"/>
    </location>
</feature>
<keyword evidence="7" id="KW-1185">Reference proteome</keyword>
<keyword evidence="4" id="KW-0804">Transcription</keyword>
<reference evidence="6" key="1">
    <citation type="submission" date="2020-09" db="EMBL/GenBank/DDBJ databases">
        <title>Genome seq and assembly of Devosia sp.</title>
        <authorList>
            <person name="Chhetri G."/>
        </authorList>
    </citation>
    <scope>NUCLEOTIDE SEQUENCE</scope>
    <source>
        <strain evidence="6">PTR5</strain>
    </source>
</reference>
<dbReference type="SUPFAM" id="SSF53822">
    <property type="entry name" value="Periplasmic binding protein-like I"/>
    <property type="match status" value="1"/>
</dbReference>